<organism evidence="2 3">
    <name type="scientific">Pseudochryseolinea flava</name>
    <dbReference type="NCBI Taxonomy" id="2059302"/>
    <lineage>
        <taxon>Bacteria</taxon>
        <taxon>Pseudomonadati</taxon>
        <taxon>Bacteroidota</taxon>
        <taxon>Cytophagia</taxon>
        <taxon>Cytophagales</taxon>
        <taxon>Fulvivirgaceae</taxon>
        <taxon>Pseudochryseolinea</taxon>
    </lineage>
</organism>
<feature type="region of interest" description="Disordered" evidence="1">
    <location>
        <begin position="1564"/>
        <end position="1600"/>
    </location>
</feature>
<gene>
    <name evidence="2" type="ORF">DQQ10_03570</name>
</gene>
<feature type="region of interest" description="Disordered" evidence="1">
    <location>
        <begin position="1150"/>
        <end position="1169"/>
    </location>
</feature>
<dbReference type="Proteomes" id="UP000251889">
    <property type="component" value="Unassembled WGS sequence"/>
</dbReference>
<accession>A0A364Y8A8</accession>
<keyword evidence="3" id="KW-1185">Reference proteome</keyword>
<dbReference type="EMBL" id="QMFY01000001">
    <property type="protein sequence ID" value="RAW03180.1"/>
    <property type="molecule type" value="Genomic_DNA"/>
</dbReference>
<comment type="caution">
    <text evidence="2">The sequence shown here is derived from an EMBL/GenBank/DDBJ whole genome shotgun (WGS) entry which is preliminary data.</text>
</comment>
<name>A0A364Y8A8_9BACT</name>
<evidence type="ECO:0000313" key="2">
    <source>
        <dbReference type="EMBL" id="RAW03180.1"/>
    </source>
</evidence>
<evidence type="ECO:0000256" key="1">
    <source>
        <dbReference type="SAM" id="MobiDB-lite"/>
    </source>
</evidence>
<feature type="compositionally biased region" description="Basic and acidic residues" evidence="1">
    <location>
        <begin position="1583"/>
        <end position="1600"/>
    </location>
</feature>
<proteinExistence type="predicted"/>
<reference evidence="2 3" key="1">
    <citation type="submission" date="2018-06" db="EMBL/GenBank/DDBJ databases">
        <title>Chryseolinea flavus sp. nov., a member of the phylum Bacteroidetes isolated from soil.</title>
        <authorList>
            <person name="Li Y."/>
            <person name="Wang J."/>
        </authorList>
    </citation>
    <scope>NUCLEOTIDE SEQUENCE [LARGE SCALE GENOMIC DNA]</scope>
    <source>
        <strain evidence="2 3">SDU1-6</strain>
    </source>
</reference>
<feature type="region of interest" description="Disordered" evidence="1">
    <location>
        <begin position="164"/>
        <end position="188"/>
    </location>
</feature>
<sequence>MLFLTFQATAQKATTSIPLSFPDSVRIVFENTKNVDATVIGTSFASAWTSFTVDQQMIIQRQAFQMRKKKYPTKPALVNYFGCLANAVSVERAEASKIDAFLKVAGQVIANDPTQKAQSFFQISRIFFQNHALHYEKSFRLYAKDDDYTFDYIAPVATFDMNDTTSIPTTGEEQAPSETVDEYADSNEPPMDSVFVDAPLWMNPPPQPFLDGPVLKFNKVSLLFVTKYDSVQLKNTKGSLSLRNSLFVGENGTFDWTSAGLSPDSVYCTLTQYNFNANKAELKSDLVKLNYVGKTPGAIPGTFEFKSQPRKDSVPSSYPTFKSFQSNLEIKGIGDENVRYRGGFSLNGRKVSGASVDNDYSTIEVFHAGEKKFIAKSPNFIFTDSTISANVTKVSLLQRNDSITHTSVRMRYWFGADSTQRLMLIKDKGSKKNTPYSASFFNIDFSSDIIKWNLYSDSLDLLTDGGRNDVPMIIESVDFYDPEDFRLLKGEGFSFHPLSLVANYCIKNKVREFYSGELASVVNKDGREVKGAIEFLAEKGMLTYDPKTDVVRVKEKAILLYKASKGEMDYDNLKIHSVIDSSANASLNFKKGYMTVRGVGEFRVSDSLNVRIDPDSSVITLMQNRDIKFDGTVRAGNFEISGKGFTLKYDSFFISLAHIDSINFFVMEKNAKGQSIRRKLNNSMVGADSTAAQAGGMGDTSKKSGTLFISRGNNKSGKRKIPNYPRLDASAGGVIYFDRQEVLGGVYDRSMFFVVPPFKLDSLNDADPASINFEGTFVSSGMFPAFKEKLHSQPDKSLGFEHTIPKKGYQLYNGDGKMTGSLTMDNRGLRGTGKIEYLAVTVSSPDFVYYPDSVITKGDRATIAQKQFGSVVFPQASLPDFEMKWYPKSDQMKLKNKGEPFNFYDSTAQMRGTLTVSKEGVAGAGKLETRGTELVSRNMNFTATDFGARHGKFRVKSDDPNKPLLTGTDVRVKFNLEKNYADVSPEVAGVAAIDFPFAQFKTSIPEMHWDITEQKITMNKDPDVPLENSYFYTTRKDLDSLNFLAEKAEYDLKKQELKVSGIPYIIVADAKITPENNEVLILENAKIGTLKNTVIVLDTLNGYHRLTDGVVDIVSRKEFSGYATYQYVNLLKDTFAIKMTDFHLEQIEQTENTSRRAQRKETAATQQTVGTGAVDEKENLVLGAGMFYKGDMVMYATRPALMLKGYVKLDIQKIKNYNTWIQYSQSGDETDVHINFDEAVTEDGKRVNAGLHFESTDNSLYVSFASDKRHEEDEDFFTPSGTLYYDTASHEFKIENLEKAAGNALSGKVFAYKDENQQVRFEGPVKLFNGSKDFNIISTAIGQANMESHDVKMNSLLVVESNVPVTVFDLMARQIADVIKNEGAADGLGDQTELLYKIADIVGERAAKDFEQKSLQGYVSLATIPQLAKPLVFSNVNLKWSPKHKSFFSEGNIGMSNIGRTDVNGGFEGFMEIRKNEDGASVFHVFVKVSPEAWYYFGYEDARLMVHTSNGEINGIVSKKTNAGKAKVGEVAFIPGTDEEVLAFINKFRQQYYGIDFPYSLSDLSSATPAKEEGPPQEQGPTQKKEENTEEKKKEEDDGF</sequence>
<evidence type="ECO:0000313" key="3">
    <source>
        <dbReference type="Proteomes" id="UP000251889"/>
    </source>
</evidence>
<protein>
    <submittedName>
        <fullName evidence="2">Uncharacterized protein</fullName>
    </submittedName>
</protein>